<evidence type="ECO:0000256" key="1">
    <source>
        <dbReference type="SAM" id="Phobius"/>
    </source>
</evidence>
<keyword evidence="1" id="KW-0812">Transmembrane</keyword>
<organism evidence="3 4">
    <name type="scientific">Haloarcula nitratireducens</name>
    <dbReference type="NCBI Taxonomy" id="2487749"/>
    <lineage>
        <taxon>Archaea</taxon>
        <taxon>Methanobacteriati</taxon>
        <taxon>Methanobacteriota</taxon>
        <taxon>Stenosarchaea group</taxon>
        <taxon>Halobacteria</taxon>
        <taxon>Halobacteriales</taxon>
        <taxon>Haloarculaceae</taxon>
        <taxon>Haloarcula</taxon>
    </lineage>
</organism>
<evidence type="ECO:0000259" key="2">
    <source>
        <dbReference type="Pfam" id="PF01970"/>
    </source>
</evidence>
<name>A0AAW4P874_9EURY</name>
<dbReference type="InterPro" id="IPR002823">
    <property type="entry name" value="DUF112_TM"/>
</dbReference>
<dbReference type="PANTHER" id="PTHR35342">
    <property type="entry name" value="TRICARBOXYLIC TRANSPORT PROTEIN"/>
    <property type="match status" value="1"/>
</dbReference>
<dbReference type="Proteomes" id="UP001430455">
    <property type="component" value="Unassembled WGS sequence"/>
</dbReference>
<feature type="transmembrane region" description="Helical" evidence="1">
    <location>
        <begin position="138"/>
        <end position="159"/>
    </location>
</feature>
<gene>
    <name evidence="3" type="ORF">EGH23_03665</name>
</gene>
<accession>A0AAW4P874</accession>
<reference evidence="3 4" key="1">
    <citation type="submission" date="2021-06" db="EMBL/GenBank/DDBJ databases">
        <title>Halomicroarcula sp. a new haloarchaeum isolated from saline soil.</title>
        <authorList>
            <person name="Duran-Viseras A."/>
            <person name="Sanchez-Porro C."/>
            <person name="Ventosa A."/>
        </authorList>
    </citation>
    <scope>NUCLEOTIDE SEQUENCE [LARGE SCALE GENOMIC DNA]</scope>
    <source>
        <strain evidence="3 4">F27</strain>
    </source>
</reference>
<feature type="domain" description="DUF112" evidence="2">
    <location>
        <begin position="20"/>
        <end position="437"/>
    </location>
</feature>
<proteinExistence type="predicted"/>
<comment type="caution">
    <text evidence="3">The sequence shown here is derived from an EMBL/GenBank/DDBJ whole genome shotgun (WGS) entry which is preliminary data.</text>
</comment>
<feature type="transmembrane region" description="Helical" evidence="1">
    <location>
        <begin position="196"/>
        <end position="217"/>
    </location>
</feature>
<dbReference type="Pfam" id="PF01970">
    <property type="entry name" value="TctA"/>
    <property type="match status" value="1"/>
</dbReference>
<dbReference type="AlphaFoldDB" id="A0AAW4P874"/>
<sequence length="504" mass="52336">MSLGENLLGAAGAVTEPMTLLLLVTGVLIGIIMGSLPGMTATMTVAVLVSFTFGMDPIPGMMLLLGIYGGALYAGSIPAILIRTPGTPSAAATVFDGFPLAKQGKAGQAISVATVASFVGGAVSVLLLTFVSPQIAAFALEFASPEYFALAVFGLSIIASVSGDSLIKGLISGLLGMFLATVGLDPVMASPRFTFGYEVLTSGIQFIAVMIGLFGIAEGLYRYQSSLSDNEVSQDISDVMPDKGTLAKILPLSMVSSVAGTIVGAIPGAGGDIASFVTYNESKRWLDDGTFGEGDVRGVAAAESGNNSSTGGALIPTLTLGIPGDSVTAILIGALMVHGIRPGPDLFQEEPELVYSVFVGFFLVYIVILIVGLLGARYWARIIDFPPKYLWPVIFILSLVGAYALRGNPLDVWTAIGAGVLGYIMRVEDYPLAPMVLGLILGPIAEVNLRRSLKLSGGELSIFIDSPLTMVILGLSLISLAYPIVQRFRERRAAGEGGNQSGPP</sequence>
<dbReference type="PANTHER" id="PTHR35342:SF5">
    <property type="entry name" value="TRICARBOXYLIC TRANSPORT PROTEIN"/>
    <property type="match status" value="1"/>
</dbReference>
<dbReference type="EMBL" id="RKLT01000001">
    <property type="protein sequence ID" value="MBX0293978.1"/>
    <property type="molecule type" value="Genomic_DNA"/>
</dbReference>
<evidence type="ECO:0000313" key="3">
    <source>
        <dbReference type="EMBL" id="MBX0293978.1"/>
    </source>
</evidence>
<keyword evidence="1" id="KW-0472">Membrane</keyword>
<feature type="transmembrane region" description="Helical" evidence="1">
    <location>
        <begin position="109"/>
        <end position="131"/>
    </location>
</feature>
<feature type="transmembrane region" description="Helical" evidence="1">
    <location>
        <begin position="388"/>
        <end position="405"/>
    </location>
</feature>
<dbReference type="RefSeq" id="WP_220578660.1">
    <property type="nucleotide sequence ID" value="NZ_RKLT01000001.1"/>
</dbReference>
<protein>
    <submittedName>
        <fullName evidence="3">Tripartite tricarboxylate transporter permease</fullName>
    </submittedName>
</protein>
<feature type="transmembrane region" description="Helical" evidence="1">
    <location>
        <begin position="20"/>
        <end position="49"/>
    </location>
</feature>
<feature type="transmembrane region" description="Helical" evidence="1">
    <location>
        <begin position="460"/>
        <end position="482"/>
    </location>
</feature>
<feature type="transmembrane region" description="Helical" evidence="1">
    <location>
        <begin position="353"/>
        <end position="376"/>
    </location>
</feature>
<keyword evidence="1" id="KW-1133">Transmembrane helix</keyword>
<keyword evidence="4" id="KW-1185">Reference proteome</keyword>
<feature type="transmembrane region" description="Helical" evidence="1">
    <location>
        <begin position="165"/>
        <end position="184"/>
    </location>
</feature>
<evidence type="ECO:0000313" key="4">
    <source>
        <dbReference type="Proteomes" id="UP001430455"/>
    </source>
</evidence>
<feature type="transmembrane region" description="Helical" evidence="1">
    <location>
        <begin position="61"/>
        <end position="82"/>
    </location>
</feature>